<proteinExistence type="predicted"/>
<reference evidence="1" key="1">
    <citation type="submission" date="2021-08" db="EMBL/GenBank/DDBJ databases">
        <title>The first chromosome-level gecko genome reveals the dynamic sex chromosomes of Neotropical dwarf geckos (Sphaerodactylidae: Sphaerodactylus).</title>
        <authorList>
            <person name="Pinto B.J."/>
            <person name="Keating S.E."/>
            <person name="Gamble T."/>
        </authorList>
    </citation>
    <scope>NUCLEOTIDE SEQUENCE</scope>
    <source>
        <strain evidence="1">TG3544</strain>
    </source>
</reference>
<name>A0ACB8ERP0_9SAUR</name>
<keyword evidence="2" id="KW-1185">Reference proteome</keyword>
<evidence type="ECO:0000313" key="1">
    <source>
        <dbReference type="EMBL" id="KAH7995223.1"/>
    </source>
</evidence>
<protein>
    <submittedName>
        <fullName evidence="1">Uncharacterized protein</fullName>
    </submittedName>
</protein>
<sequence length="174" mass="18954">MTENTKKLNKCSLNAMTKSHKSEAYGGGKKKNKKGRKYPVTPSVLKESGPVRKEWLGLNKMPRGEHYLDGSFGRGKGYSYLSAEEVAGIGILIAVLGALLILGCWYYKRRSGYKSLLSKSSGGATMNSSEGKSALLGSRFPLQEYTTNFNHVVPDAPPAYEKISASSLPPPYMP</sequence>
<accession>A0ACB8ERP0</accession>
<evidence type="ECO:0000313" key="2">
    <source>
        <dbReference type="Proteomes" id="UP000827872"/>
    </source>
</evidence>
<dbReference type="Proteomes" id="UP000827872">
    <property type="component" value="Linkage Group LG07"/>
</dbReference>
<dbReference type="EMBL" id="CM037620">
    <property type="protein sequence ID" value="KAH7995223.1"/>
    <property type="molecule type" value="Genomic_DNA"/>
</dbReference>
<organism evidence="1 2">
    <name type="scientific">Sphaerodactylus townsendi</name>
    <dbReference type="NCBI Taxonomy" id="933632"/>
    <lineage>
        <taxon>Eukaryota</taxon>
        <taxon>Metazoa</taxon>
        <taxon>Chordata</taxon>
        <taxon>Craniata</taxon>
        <taxon>Vertebrata</taxon>
        <taxon>Euteleostomi</taxon>
        <taxon>Lepidosauria</taxon>
        <taxon>Squamata</taxon>
        <taxon>Bifurcata</taxon>
        <taxon>Gekkota</taxon>
        <taxon>Sphaerodactylidae</taxon>
        <taxon>Sphaerodactylus</taxon>
    </lineage>
</organism>
<comment type="caution">
    <text evidence="1">The sequence shown here is derived from an EMBL/GenBank/DDBJ whole genome shotgun (WGS) entry which is preliminary data.</text>
</comment>
<gene>
    <name evidence="1" type="ORF">K3G42_022968</name>
</gene>